<dbReference type="InterPro" id="IPR010065">
    <property type="entry name" value="AA_ABC_transptr_permease_3TM"/>
</dbReference>
<dbReference type="EMBL" id="RBZU01000001">
    <property type="protein sequence ID" value="RKP58722.1"/>
    <property type="molecule type" value="Genomic_DNA"/>
</dbReference>
<keyword evidence="4" id="KW-1003">Cell membrane</keyword>
<dbReference type="Proteomes" id="UP000270342">
    <property type="component" value="Unassembled WGS sequence"/>
</dbReference>
<evidence type="ECO:0000313" key="11">
    <source>
        <dbReference type="EMBL" id="RKP58722.1"/>
    </source>
</evidence>
<feature type="transmembrane region" description="Helical" evidence="9">
    <location>
        <begin position="57"/>
        <end position="77"/>
    </location>
</feature>
<reference evidence="11 12" key="1">
    <citation type="submission" date="2018-10" db="EMBL/GenBank/DDBJ databases">
        <title>Robbsia sp. DHC34, isolated from soil.</title>
        <authorList>
            <person name="Gao Z.-H."/>
            <person name="Qiu L.-H."/>
        </authorList>
    </citation>
    <scope>NUCLEOTIDE SEQUENCE [LARGE SCALE GENOMIC DNA]</scope>
    <source>
        <strain evidence="11 12">DHC34</strain>
    </source>
</reference>
<evidence type="ECO:0000259" key="10">
    <source>
        <dbReference type="PROSITE" id="PS50928"/>
    </source>
</evidence>
<comment type="subcellular location">
    <subcellularLocation>
        <location evidence="1">Cell inner membrane</location>
        <topology evidence="1">Multi-pass membrane protein</topology>
    </subcellularLocation>
    <subcellularLocation>
        <location evidence="9">Cell membrane</location>
        <topology evidence="9">Multi-pass membrane protein</topology>
    </subcellularLocation>
</comment>
<organism evidence="11 12">
    <name type="scientific">Pararobbsia silviterrae</name>
    <dbReference type="NCBI Taxonomy" id="1792498"/>
    <lineage>
        <taxon>Bacteria</taxon>
        <taxon>Pseudomonadati</taxon>
        <taxon>Pseudomonadota</taxon>
        <taxon>Betaproteobacteria</taxon>
        <taxon>Burkholderiales</taxon>
        <taxon>Burkholderiaceae</taxon>
        <taxon>Pararobbsia</taxon>
    </lineage>
</organism>
<name>A0A494Y7Q1_9BURK</name>
<sequence length="216" mass="23080">MFSFSVFLQGFPLLLQAALATVGISVAGLFIGFFVAVGVCSARLSHDRFARAFGGAYVFFFRGVPLLVQLLLVYYLLPFVGINVPPLVAAIGSCALCSAAYVAEILRGGFLGIPPGQIEAARLLGLSRFDMLTRIQVPQAFRLTLPALGNEMVLLLKASSLVSVVGVAELTRTSQNIAASTYRPLEAYLAAALIYFVINGVLALLAHYAEHRLRAA</sequence>
<keyword evidence="3 9" id="KW-0813">Transport</keyword>
<keyword evidence="8 9" id="KW-0472">Membrane</keyword>
<dbReference type="InterPro" id="IPR043429">
    <property type="entry name" value="ArtM/GltK/GlnP/TcyL/YhdX-like"/>
</dbReference>
<dbReference type="GO" id="GO:0022857">
    <property type="term" value="F:transmembrane transporter activity"/>
    <property type="evidence" value="ECO:0007669"/>
    <property type="project" value="InterPro"/>
</dbReference>
<keyword evidence="7 9" id="KW-1133">Transmembrane helix</keyword>
<evidence type="ECO:0000256" key="7">
    <source>
        <dbReference type="ARBA" id="ARBA00022989"/>
    </source>
</evidence>
<feature type="domain" description="ABC transmembrane type-1" evidence="10">
    <location>
        <begin position="14"/>
        <end position="206"/>
    </location>
</feature>
<dbReference type="NCBIfam" id="TIGR01726">
    <property type="entry name" value="HEQRo_perm_3TM"/>
    <property type="match status" value="1"/>
</dbReference>
<comment type="similarity">
    <text evidence="2">Belongs to the binding-protein-dependent transport system permease family. HisMQ subfamily.</text>
</comment>
<keyword evidence="12" id="KW-1185">Reference proteome</keyword>
<proteinExistence type="inferred from homology"/>
<dbReference type="RefSeq" id="WP_121082737.1">
    <property type="nucleotide sequence ID" value="NZ_RBZU01000001.1"/>
</dbReference>
<evidence type="ECO:0000313" key="12">
    <source>
        <dbReference type="Proteomes" id="UP000270342"/>
    </source>
</evidence>
<evidence type="ECO:0000256" key="4">
    <source>
        <dbReference type="ARBA" id="ARBA00022475"/>
    </source>
</evidence>
<dbReference type="AlphaFoldDB" id="A0A494Y7Q1"/>
<dbReference type="Gene3D" id="1.10.3720.10">
    <property type="entry name" value="MetI-like"/>
    <property type="match status" value="1"/>
</dbReference>
<evidence type="ECO:0000256" key="1">
    <source>
        <dbReference type="ARBA" id="ARBA00004429"/>
    </source>
</evidence>
<dbReference type="InterPro" id="IPR000515">
    <property type="entry name" value="MetI-like"/>
</dbReference>
<dbReference type="GO" id="GO:0006865">
    <property type="term" value="P:amino acid transport"/>
    <property type="evidence" value="ECO:0007669"/>
    <property type="project" value="UniProtKB-KW"/>
</dbReference>
<dbReference type="GO" id="GO:0043190">
    <property type="term" value="C:ATP-binding cassette (ABC) transporter complex"/>
    <property type="evidence" value="ECO:0007669"/>
    <property type="project" value="InterPro"/>
</dbReference>
<dbReference type="Pfam" id="PF00528">
    <property type="entry name" value="BPD_transp_1"/>
    <property type="match status" value="1"/>
</dbReference>
<dbReference type="SUPFAM" id="SSF161098">
    <property type="entry name" value="MetI-like"/>
    <property type="match status" value="1"/>
</dbReference>
<dbReference type="PANTHER" id="PTHR30614:SF0">
    <property type="entry name" value="L-CYSTINE TRANSPORT SYSTEM PERMEASE PROTEIN TCYL"/>
    <property type="match status" value="1"/>
</dbReference>
<dbReference type="OrthoDB" id="7026155at2"/>
<dbReference type="CDD" id="cd06261">
    <property type="entry name" value="TM_PBP2"/>
    <property type="match status" value="1"/>
</dbReference>
<evidence type="ECO:0000256" key="2">
    <source>
        <dbReference type="ARBA" id="ARBA00010072"/>
    </source>
</evidence>
<feature type="transmembrane region" description="Helical" evidence="9">
    <location>
        <begin position="188"/>
        <end position="209"/>
    </location>
</feature>
<evidence type="ECO:0000256" key="8">
    <source>
        <dbReference type="ARBA" id="ARBA00023136"/>
    </source>
</evidence>
<evidence type="ECO:0000256" key="5">
    <source>
        <dbReference type="ARBA" id="ARBA00022692"/>
    </source>
</evidence>
<dbReference type="InterPro" id="IPR035906">
    <property type="entry name" value="MetI-like_sf"/>
</dbReference>
<protein>
    <submittedName>
        <fullName evidence="11">Amino acid ABC transporter permease</fullName>
    </submittedName>
</protein>
<evidence type="ECO:0000256" key="9">
    <source>
        <dbReference type="RuleBase" id="RU363032"/>
    </source>
</evidence>
<gene>
    <name evidence="11" type="ORF">D7S86_01940</name>
</gene>
<keyword evidence="5 9" id="KW-0812">Transmembrane</keyword>
<dbReference type="PANTHER" id="PTHR30614">
    <property type="entry name" value="MEMBRANE COMPONENT OF AMINO ACID ABC TRANSPORTER"/>
    <property type="match status" value="1"/>
</dbReference>
<comment type="caution">
    <text evidence="11">The sequence shown here is derived from an EMBL/GenBank/DDBJ whole genome shotgun (WGS) entry which is preliminary data.</text>
</comment>
<accession>A0A494Y7Q1</accession>
<keyword evidence="6" id="KW-0029">Amino-acid transport</keyword>
<evidence type="ECO:0000256" key="3">
    <source>
        <dbReference type="ARBA" id="ARBA00022448"/>
    </source>
</evidence>
<evidence type="ECO:0000256" key="6">
    <source>
        <dbReference type="ARBA" id="ARBA00022970"/>
    </source>
</evidence>
<dbReference type="PROSITE" id="PS50928">
    <property type="entry name" value="ABC_TM1"/>
    <property type="match status" value="1"/>
</dbReference>